<protein>
    <submittedName>
        <fullName evidence="2">Uncharacterized protein</fullName>
    </submittedName>
</protein>
<reference evidence="2" key="1">
    <citation type="submission" date="2021-01" db="UniProtKB">
        <authorList>
            <consortium name="EnsemblPlants"/>
        </authorList>
    </citation>
    <scope>IDENTIFICATION</scope>
</reference>
<organism evidence="2 3">
    <name type="scientific">Kalanchoe fedtschenkoi</name>
    <name type="common">Lavender scallops</name>
    <name type="synonym">South American air plant</name>
    <dbReference type="NCBI Taxonomy" id="63787"/>
    <lineage>
        <taxon>Eukaryota</taxon>
        <taxon>Viridiplantae</taxon>
        <taxon>Streptophyta</taxon>
        <taxon>Embryophyta</taxon>
        <taxon>Tracheophyta</taxon>
        <taxon>Spermatophyta</taxon>
        <taxon>Magnoliopsida</taxon>
        <taxon>eudicotyledons</taxon>
        <taxon>Gunneridae</taxon>
        <taxon>Pentapetalae</taxon>
        <taxon>Saxifragales</taxon>
        <taxon>Crassulaceae</taxon>
        <taxon>Kalanchoe</taxon>
    </lineage>
</organism>
<dbReference type="Gramene" id="Kaladp0053s0525.1.v1.1">
    <property type="protein sequence ID" value="Kaladp0053s0525.1.v1.1.CDS.1"/>
    <property type="gene ID" value="Kaladp0053s0525.v1.1"/>
</dbReference>
<name>A0A7N0U4Y8_KALFE</name>
<feature type="compositionally biased region" description="Gly residues" evidence="1">
    <location>
        <begin position="33"/>
        <end position="44"/>
    </location>
</feature>
<sequence>MGGRNGRTQLPKEQQNSRLGLQGLADGQELSPGRGGSYWGGADGTIGGPRRWNVVIFWIFPEIRCNLGDIAGSVRFGSRMNRVELNLVLFTLLN</sequence>
<evidence type="ECO:0000313" key="3">
    <source>
        <dbReference type="Proteomes" id="UP000594263"/>
    </source>
</evidence>
<keyword evidence="3" id="KW-1185">Reference proteome</keyword>
<accession>A0A7N0U4Y8</accession>
<dbReference type="AlphaFoldDB" id="A0A7N0U4Y8"/>
<feature type="compositionally biased region" description="Polar residues" evidence="1">
    <location>
        <begin position="1"/>
        <end position="19"/>
    </location>
</feature>
<evidence type="ECO:0000313" key="2">
    <source>
        <dbReference type="EnsemblPlants" id="Kaladp0053s0525.1.v1.1.CDS.1"/>
    </source>
</evidence>
<evidence type="ECO:0000256" key="1">
    <source>
        <dbReference type="SAM" id="MobiDB-lite"/>
    </source>
</evidence>
<dbReference type="Proteomes" id="UP000594263">
    <property type="component" value="Unplaced"/>
</dbReference>
<proteinExistence type="predicted"/>
<feature type="region of interest" description="Disordered" evidence="1">
    <location>
        <begin position="1"/>
        <end position="44"/>
    </location>
</feature>
<dbReference type="EnsemblPlants" id="Kaladp0053s0525.1.v1.1">
    <property type="protein sequence ID" value="Kaladp0053s0525.1.v1.1.CDS.1"/>
    <property type="gene ID" value="Kaladp0053s0525.v1.1"/>
</dbReference>